<gene>
    <name evidence="1" type="ORF">Vadar_028434</name>
</gene>
<proteinExistence type="predicted"/>
<dbReference type="Proteomes" id="UP000828048">
    <property type="component" value="Chromosome 7"/>
</dbReference>
<protein>
    <submittedName>
        <fullName evidence="1">Uncharacterized protein</fullName>
    </submittedName>
</protein>
<reference evidence="1 2" key="1">
    <citation type="journal article" date="2021" name="Hortic Res">
        <title>High-quality reference genome and annotation aids understanding of berry development for evergreen blueberry (Vaccinium darrowii).</title>
        <authorList>
            <person name="Yu J."/>
            <person name="Hulse-Kemp A.M."/>
            <person name="Babiker E."/>
            <person name="Staton M."/>
        </authorList>
    </citation>
    <scope>NUCLEOTIDE SEQUENCE [LARGE SCALE GENOMIC DNA]</scope>
    <source>
        <strain evidence="2">cv. NJ 8807/NJ 8810</strain>
        <tissue evidence="1">Young leaf</tissue>
    </source>
</reference>
<dbReference type="EMBL" id="CM037157">
    <property type="protein sequence ID" value="KAH7850137.1"/>
    <property type="molecule type" value="Genomic_DNA"/>
</dbReference>
<sequence length="118" mass="13132">MFVPYFQNLFEGTFCKNGMEVSTCLLLNGEGSYEGDGSSDWATVLLALNVRLSEDQVRGLELSSTEGEVCEAVFQMKGSKALGLDGFVAWFYQKNWNWVGEDVVRMVLAFLHSENNAS</sequence>
<evidence type="ECO:0000313" key="1">
    <source>
        <dbReference type="EMBL" id="KAH7850137.1"/>
    </source>
</evidence>
<accession>A0ACB7YA44</accession>
<evidence type="ECO:0000313" key="2">
    <source>
        <dbReference type="Proteomes" id="UP000828048"/>
    </source>
</evidence>
<comment type="caution">
    <text evidence="1">The sequence shown here is derived from an EMBL/GenBank/DDBJ whole genome shotgun (WGS) entry which is preliminary data.</text>
</comment>
<name>A0ACB7YA44_9ERIC</name>
<keyword evidence="2" id="KW-1185">Reference proteome</keyword>
<organism evidence="1 2">
    <name type="scientific">Vaccinium darrowii</name>
    <dbReference type="NCBI Taxonomy" id="229202"/>
    <lineage>
        <taxon>Eukaryota</taxon>
        <taxon>Viridiplantae</taxon>
        <taxon>Streptophyta</taxon>
        <taxon>Embryophyta</taxon>
        <taxon>Tracheophyta</taxon>
        <taxon>Spermatophyta</taxon>
        <taxon>Magnoliopsida</taxon>
        <taxon>eudicotyledons</taxon>
        <taxon>Gunneridae</taxon>
        <taxon>Pentapetalae</taxon>
        <taxon>asterids</taxon>
        <taxon>Ericales</taxon>
        <taxon>Ericaceae</taxon>
        <taxon>Vaccinioideae</taxon>
        <taxon>Vaccinieae</taxon>
        <taxon>Vaccinium</taxon>
    </lineage>
</organism>